<accession>A0ABY6EBP2</accession>
<feature type="domain" description="HTH marR-type" evidence="2">
    <location>
        <begin position="1"/>
        <end position="136"/>
    </location>
</feature>
<dbReference type="Pfam" id="PF12802">
    <property type="entry name" value="MarR_2"/>
    <property type="match status" value="1"/>
</dbReference>
<dbReference type="Gene3D" id="1.10.10.10">
    <property type="entry name" value="Winged helix-like DNA-binding domain superfamily/Winged helix DNA-binding domain"/>
    <property type="match status" value="1"/>
</dbReference>
<dbReference type="EMBL" id="CP106793">
    <property type="protein sequence ID" value="UXY24079.1"/>
    <property type="molecule type" value="Genomic_DNA"/>
</dbReference>
<gene>
    <name evidence="3" type="ORF">N8I84_39275</name>
</gene>
<dbReference type="RefSeq" id="WP_263234311.1">
    <property type="nucleotide sequence ID" value="NZ_CP106793.1"/>
</dbReference>
<evidence type="ECO:0000256" key="1">
    <source>
        <dbReference type="SAM" id="MobiDB-lite"/>
    </source>
</evidence>
<dbReference type="Proteomes" id="UP001061298">
    <property type="component" value="Chromosome"/>
</dbReference>
<dbReference type="PANTHER" id="PTHR33164:SF99">
    <property type="entry name" value="MARR FAMILY REGULATORY PROTEIN"/>
    <property type="match status" value="1"/>
</dbReference>
<feature type="region of interest" description="Disordered" evidence="1">
    <location>
        <begin position="116"/>
        <end position="136"/>
    </location>
</feature>
<dbReference type="SMART" id="SM00347">
    <property type="entry name" value="HTH_MARR"/>
    <property type="match status" value="1"/>
</dbReference>
<reference evidence="3" key="1">
    <citation type="submission" date="2022-10" db="EMBL/GenBank/DDBJ databases">
        <authorList>
            <person name="Mo P."/>
        </authorList>
    </citation>
    <scope>NUCLEOTIDE SEQUENCE</scope>
    <source>
        <strain evidence="3">HUAS 13-4</strain>
    </source>
</reference>
<dbReference type="InterPro" id="IPR036390">
    <property type="entry name" value="WH_DNA-bd_sf"/>
</dbReference>
<dbReference type="PROSITE" id="PS50995">
    <property type="entry name" value="HTH_MARR_2"/>
    <property type="match status" value="1"/>
</dbReference>
<dbReference type="PANTHER" id="PTHR33164">
    <property type="entry name" value="TRANSCRIPTIONAL REGULATOR, MARR FAMILY"/>
    <property type="match status" value="1"/>
</dbReference>
<dbReference type="InterPro" id="IPR000835">
    <property type="entry name" value="HTH_MarR-typ"/>
</dbReference>
<proteinExistence type="predicted"/>
<dbReference type="InterPro" id="IPR039422">
    <property type="entry name" value="MarR/SlyA-like"/>
</dbReference>
<name>A0ABY6EBP2_9ACTN</name>
<dbReference type="InterPro" id="IPR036388">
    <property type="entry name" value="WH-like_DNA-bd_sf"/>
</dbReference>
<sequence>MIDDHPPDTIRGQSPGILRTLGFVHGQLRALHGLSLHGYLILGALAEAASGSVPVAQLAAFLHESGDRMSYLLRGLQAAGLIDRHRRAADRRTVEVTLTDAGRARFAAAETTAQALMRRHPGPGPDTQERADRLFR</sequence>
<feature type="compositionally biased region" description="Basic and acidic residues" evidence="1">
    <location>
        <begin position="127"/>
        <end position="136"/>
    </location>
</feature>
<dbReference type="SUPFAM" id="SSF46785">
    <property type="entry name" value="Winged helix' DNA-binding domain"/>
    <property type="match status" value="1"/>
</dbReference>
<evidence type="ECO:0000313" key="3">
    <source>
        <dbReference type="EMBL" id="UXY24079.1"/>
    </source>
</evidence>
<evidence type="ECO:0000259" key="2">
    <source>
        <dbReference type="PROSITE" id="PS50995"/>
    </source>
</evidence>
<organism evidence="3 4">
    <name type="scientific">Streptomyces cynarae</name>
    <dbReference type="NCBI Taxonomy" id="2981134"/>
    <lineage>
        <taxon>Bacteria</taxon>
        <taxon>Bacillati</taxon>
        <taxon>Actinomycetota</taxon>
        <taxon>Actinomycetes</taxon>
        <taxon>Kitasatosporales</taxon>
        <taxon>Streptomycetaceae</taxon>
        <taxon>Streptomyces</taxon>
    </lineage>
</organism>
<evidence type="ECO:0000313" key="4">
    <source>
        <dbReference type="Proteomes" id="UP001061298"/>
    </source>
</evidence>
<protein>
    <submittedName>
        <fullName evidence="3">MarR family winged helix-turn-helix transcriptional regulator</fullName>
    </submittedName>
</protein>
<keyword evidence="4" id="KW-1185">Reference proteome</keyword>